<dbReference type="GO" id="GO:0003684">
    <property type="term" value="F:damaged DNA binding"/>
    <property type="evidence" value="ECO:0007669"/>
    <property type="project" value="InterPro"/>
</dbReference>
<dbReference type="InterPro" id="IPR036775">
    <property type="entry name" value="DNA_pol_Y-fam_lit_finger_sf"/>
</dbReference>
<dbReference type="Pfam" id="PF11799">
    <property type="entry name" value="IMS_C"/>
    <property type="match status" value="1"/>
</dbReference>
<dbReference type="FunFam" id="1.10.150.20:FF:000019">
    <property type="entry name" value="DNA polymerase IV"/>
    <property type="match status" value="1"/>
</dbReference>
<keyword evidence="13 17" id="KW-0238">DNA-binding</keyword>
<sequence length="381" mass="41395">MRGDAVAPASGPVAGRDALEPSPYARKIIHIDMDAFYASVEQRDDPSLRGRPVAVGGSRERGVVAAASYEARTFGVRSAMPSVTARRKCPDLVFVKPRFDVYKAVSSQIRAIFAEHTPVIEPLSLDEAYLDVTENLQGIRSATTIAELIRARIREVTGLTASAGVSYNKFLAKLASDHRKPDGLFVITPAMGAEFVEALPVGRFHGVGPATAAKMERLGIRTGADLRDCPLAFLQEHFGKSGPYYFGISRGIDQRPVRADRIRKSVGAENTFAADLFQTDEMRAALEPILDKVWRACESSGFRGRTVTLKIKYADFRQITRSQSVMLPVASRSEMEGIAFRLLHDRPLDSRGVRLLGVSLSALTGSDAPGEAGAAQFALPF</sequence>
<dbReference type="EMBL" id="LDPZ01000004">
    <property type="protein sequence ID" value="KTQ98219.1"/>
    <property type="molecule type" value="Genomic_DNA"/>
</dbReference>
<dbReference type="GO" id="GO:0006261">
    <property type="term" value="P:DNA-templated DNA replication"/>
    <property type="evidence" value="ECO:0007669"/>
    <property type="project" value="UniProtKB-UniRule"/>
</dbReference>
<dbReference type="FunFam" id="3.30.1490.100:FF:000004">
    <property type="entry name" value="DNA polymerase IV"/>
    <property type="match status" value="1"/>
</dbReference>
<dbReference type="GO" id="GO:0003887">
    <property type="term" value="F:DNA-directed DNA polymerase activity"/>
    <property type="evidence" value="ECO:0007669"/>
    <property type="project" value="UniProtKB-UniRule"/>
</dbReference>
<feature type="binding site" evidence="17">
    <location>
        <position position="126"/>
    </location>
    <ligand>
        <name>Mg(2+)</name>
        <dbReference type="ChEBI" id="CHEBI:18420"/>
    </ligand>
</feature>
<dbReference type="EC" id="2.7.7.7" evidence="17"/>
<evidence type="ECO:0000256" key="4">
    <source>
        <dbReference type="ARBA" id="ARBA00022457"/>
    </source>
</evidence>
<evidence type="ECO:0000256" key="16">
    <source>
        <dbReference type="ARBA" id="ARBA00049244"/>
    </source>
</evidence>
<keyword evidence="8 17" id="KW-0235">DNA replication</keyword>
<proteinExistence type="inferred from homology"/>
<dbReference type="InterPro" id="IPR053848">
    <property type="entry name" value="IMS_HHH_1"/>
</dbReference>
<dbReference type="RefSeq" id="WP_058633445.1">
    <property type="nucleotide sequence ID" value="NZ_LDPZ01000004.1"/>
</dbReference>
<comment type="catalytic activity">
    <reaction evidence="16 17">
        <text>DNA(n) + a 2'-deoxyribonucleoside 5'-triphosphate = DNA(n+1) + diphosphate</text>
        <dbReference type="Rhea" id="RHEA:22508"/>
        <dbReference type="Rhea" id="RHEA-COMP:17339"/>
        <dbReference type="Rhea" id="RHEA-COMP:17340"/>
        <dbReference type="ChEBI" id="CHEBI:33019"/>
        <dbReference type="ChEBI" id="CHEBI:61560"/>
        <dbReference type="ChEBI" id="CHEBI:173112"/>
        <dbReference type="EC" id="2.7.7.7"/>
    </reaction>
</comment>
<dbReference type="PROSITE" id="PS50173">
    <property type="entry name" value="UMUC"/>
    <property type="match status" value="1"/>
</dbReference>
<evidence type="ECO:0000256" key="6">
    <source>
        <dbReference type="ARBA" id="ARBA00022679"/>
    </source>
</evidence>
<keyword evidence="6 17" id="KW-0808">Transferase</keyword>
<feature type="active site" evidence="17">
    <location>
        <position position="127"/>
    </location>
</feature>
<evidence type="ECO:0000256" key="17">
    <source>
        <dbReference type="HAMAP-Rule" id="MF_01113"/>
    </source>
</evidence>
<comment type="subcellular location">
    <subcellularLocation>
        <location evidence="1 17">Cytoplasm</location>
    </subcellularLocation>
</comment>
<protein>
    <recommendedName>
        <fullName evidence="17">DNA polymerase IV</fullName>
        <shortName evidence="17">Pol IV</shortName>
        <ecNumber evidence="17">2.7.7.7</ecNumber>
    </recommendedName>
</protein>
<reference evidence="19 20" key="1">
    <citation type="journal article" date="2016" name="Front. Microbiol.">
        <title>Genomic Resource of Rice Seed Associated Bacteria.</title>
        <authorList>
            <person name="Midha S."/>
            <person name="Bansal K."/>
            <person name="Sharma S."/>
            <person name="Kumar N."/>
            <person name="Patil P.P."/>
            <person name="Chaudhry V."/>
            <person name="Patil P.B."/>
        </authorList>
    </citation>
    <scope>NUCLEOTIDE SEQUENCE [LARGE SCALE GENOMIC DNA]</scope>
    <source>
        <strain evidence="19 20">NS226</strain>
    </source>
</reference>
<dbReference type="Gene3D" id="3.30.70.270">
    <property type="match status" value="1"/>
</dbReference>
<dbReference type="SUPFAM" id="SSF100879">
    <property type="entry name" value="Lesion bypass DNA polymerase (Y-family), little finger domain"/>
    <property type="match status" value="1"/>
</dbReference>
<evidence type="ECO:0000256" key="13">
    <source>
        <dbReference type="ARBA" id="ARBA00023125"/>
    </source>
</evidence>
<dbReference type="InterPro" id="IPR050116">
    <property type="entry name" value="DNA_polymerase-Y"/>
</dbReference>
<dbReference type="GO" id="GO:0000287">
    <property type="term" value="F:magnesium ion binding"/>
    <property type="evidence" value="ECO:0007669"/>
    <property type="project" value="UniProtKB-UniRule"/>
</dbReference>
<evidence type="ECO:0000256" key="11">
    <source>
        <dbReference type="ARBA" id="ARBA00022842"/>
    </source>
</evidence>
<keyword evidence="7 17" id="KW-0548">Nucleotidyltransferase</keyword>
<dbReference type="AlphaFoldDB" id="A0A175RCZ8"/>
<keyword evidence="11 17" id="KW-0460">Magnesium</keyword>
<keyword evidence="14 17" id="KW-0234">DNA repair</keyword>
<dbReference type="Pfam" id="PF00817">
    <property type="entry name" value="IMS"/>
    <property type="match status" value="1"/>
</dbReference>
<dbReference type="Pfam" id="PF21999">
    <property type="entry name" value="IMS_HHH_1"/>
    <property type="match status" value="1"/>
</dbReference>
<dbReference type="STRING" id="401562.NS365_16580"/>
<dbReference type="GO" id="GO:0005829">
    <property type="term" value="C:cytosol"/>
    <property type="evidence" value="ECO:0007669"/>
    <property type="project" value="TreeGrafter"/>
</dbReference>
<feature type="domain" description="UmuC" evidence="18">
    <location>
        <begin position="28"/>
        <end position="208"/>
    </location>
</feature>
<accession>A0A175RCZ8</accession>
<comment type="subunit">
    <text evidence="3 17">Monomer.</text>
</comment>
<evidence type="ECO:0000256" key="14">
    <source>
        <dbReference type="ARBA" id="ARBA00023204"/>
    </source>
</evidence>
<keyword evidence="9 17" id="KW-0479">Metal-binding</keyword>
<dbReference type="GO" id="GO:0009432">
    <property type="term" value="P:SOS response"/>
    <property type="evidence" value="ECO:0007669"/>
    <property type="project" value="UniProtKB-ARBA"/>
</dbReference>
<dbReference type="Gene3D" id="1.10.150.20">
    <property type="entry name" value="5' to 3' exonuclease, C-terminal subdomain"/>
    <property type="match status" value="1"/>
</dbReference>
<name>A0A175RCZ8_9HYPH</name>
<evidence type="ECO:0000256" key="3">
    <source>
        <dbReference type="ARBA" id="ARBA00011245"/>
    </source>
</evidence>
<dbReference type="GO" id="GO:0042276">
    <property type="term" value="P:error-prone translesion synthesis"/>
    <property type="evidence" value="ECO:0007669"/>
    <property type="project" value="TreeGrafter"/>
</dbReference>
<evidence type="ECO:0000313" key="19">
    <source>
        <dbReference type="EMBL" id="KTQ98219.1"/>
    </source>
</evidence>
<dbReference type="NCBIfam" id="NF002677">
    <property type="entry name" value="PRK02406.1"/>
    <property type="match status" value="1"/>
</dbReference>
<comment type="cofactor">
    <cofactor evidence="17">
        <name>Mg(2+)</name>
        <dbReference type="ChEBI" id="CHEBI:18420"/>
    </cofactor>
    <text evidence="17">Binds 2 magnesium ions per subunit.</text>
</comment>
<dbReference type="PATRIC" id="fig|401562.3.peg.3143"/>
<dbReference type="PANTHER" id="PTHR11076">
    <property type="entry name" value="DNA REPAIR POLYMERASE UMUC / TRANSFERASE FAMILY MEMBER"/>
    <property type="match status" value="1"/>
</dbReference>
<feature type="binding site" evidence="17">
    <location>
        <position position="32"/>
    </location>
    <ligand>
        <name>Mg(2+)</name>
        <dbReference type="ChEBI" id="CHEBI:18420"/>
    </ligand>
</feature>
<comment type="function">
    <text evidence="15 17">Poorly processive, error-prone DNA polymerase involved in untargeted mutagenesis. Copies undamaged DNA at stalled replication forks, which arise in vivo from mismatched or misaligned primer ends. These misaligned primers can be extended by PolIV. Exhibits no 3'-5' exonuclease (proofreading) activity. May be involved in translesional synthesis, in conjunction with the beta clamp from PolIII.</text>
</comment>
<evidence type="ECO:0000256" key="5">
    <source>
        <dbReference type="ARBA" id="ARBA00022490"/>
    </source>
</evidence>
<evidence type="ECO:0000256" key="1">
    <source>
        <dbReference type="ARBA" id="ARBA00004496"/>
    </source>
</evidence>
<evidence type="ECO:0000256" key="9">
    <source>
        <dbReference type="ARBA" id="ARBA00022723"/>
    </source>
</evidence>
<keyword evidence="10 17" id="KW-0227">DNA damage</keyword>
<gene>
    <name evidence="17" type="primary">dinB</name>
    <name evidence="19" type="ORF">NS226_01325</name>
</gene>
<evidence type="ECO:0000256" key="8">
    <source>
        <dbReference type="ARBA" id="ARBA00022705"/>
    </source>
</evidence>
<keyword evidence="5 17" id="KW-0963">Cytoplasm</keyword>
<comment type="caution">
    <text evidence="19">The sequence shown here is derived from an EMBL/GenBank/DDBJ whole genome shotgun (WGS) entry which is preliminary data.</text>
</comment>
<dbReference type="Gene3D" id="3.40.1170.60">
    <property type="match status" value="1"/>
</dbReference>
<evidence type="ECO:0000256" key="7">
    <source>
        <dbReference type="ARBA" id="ARBA00022695"/>
    </source>
</evidence>
<dbReference type="OrthoDB" id="9808813at2"/>
<feature type="site" description="Substrate discrimination" evidence="17">
    <location>
        <position position="37"/>
    </location>
</feature>
<dbReference type="SUPFAM" id="SSF56672">
    <property type="entry name" value="DNA/RNA polymerases"/>
    <property type="match status" value="1"/>
</dbReference>
<dbReference type="InterPro" id="IPR017961">
    <property type="entry name" value="DNA_pol_Y-fam_little_finger"/>
</dbReference>
<evidence type="ECO:0000259" key="18">
    <source>
        <dbReference type="PROSITE" id="PS50173"/>
    </source>
</evidence>
<evidence type="ECO:0000256" key="12">
    <source>
        <dbReference type="ARBA" id="ARBA00022932"/>
    </source>
</evidence>
<evidence type="ECO:0000256" key="2">
    <source>
        <dbReference type="ARBA" id="ARBA00010945"/>
    </source>
</evidence>
<dbReference type="Proteomes" id="UP000078272">
    <property type="component" value="Unassembled WGS sequence"/>
</dbReference>
<dbReference type="HAMAP" id="MF_01113">
    <property type="entry name" value="DNApol_IV"/>
    <property type="match status" value="1"/>
</dbReference>
<dbReference type="InterPro" id="IPR043128">
    <property type="entry name" value="Rev_trsase/Diguanyl_cyclase"/>
</dbReference>
<keyword evidence="12 17" id="KW-0239">DNA-directed DNA polymerase</keyword>
<dbReference type="Gene3D" id="3.30.1490.100">
    <property type="entry name" value="DNA polymerase, Y-family, little finger domain"/>
    <property type="match status" value="1"/>
</dbReference>
<keyword evidence="4 17" id="KW-0515">Mutator protein</keyword>
<evidence type="ECO:0000313" key="20">
    <source>
        <dbReference type="Proteomes" id="UP000078272"/>
    </source>
</evidence>
<dbReference type="CDD" id="cd03586">
    <property type="entry name" value="PolY_Pol_IV_kappa"/>
    <property type="match status" value="1"/>
</dbReference>
<dbReference type="FunFam" id="3.40.1170.60:FF:000001">
    <property type="entry name" value="DNA polymerase IV"/>
    <property type="match status" value="1"/>
</dbReference>
<evidence type="ECO:0000256" key="10">
    <source>
        <dbReference type="ARBA" id="ARBA00022763"/>
    </source>
</evidence>
<evidence type="ECO:0000256" key="15">
    <source>
        <dbReference type="ARBA" id="ARBA00025589"/>
    </source>
</evidence>
<dbReference type="GO" id="GO:0006281">
    <property type="term" value="P:DNA repair"/>
    <property type="evidence" value="ECO:0007669"/>
    <property type="project" value="UniProtKB-UniRule"/>
</dbReference>
<dbReference type="InterPro" id="IPR022880">
    <property type="entry name" value="DNApol_IV"/>
</dbReference>
<dbReference type="InterPro" id="IPR043502">
    <property type="entry name" value="DNA/RNA_pol_sf"/>
</dbReference>
<organism evidence="19 20">
    <name type="scientific">Aureimonas ureilytica</name>
    <dbReference type="NCBI Taxonomy" id="401562"/>
    <lineage>
        <taxon>Bacteria</taxon>
        <taxon>Pseudomonadati</taxon>
        <taxon>Pseudomonadota</taxon>
        <taxon>Alphaproteobacteria</taxon>
        <taxon>Hyphomicrobiales</taxon>
        <taxon>Aurantimonadaceae</taxon>
        <taxon>Aureimonas</taxon>
    </lineage>
</organism>
<dbReference type="InterPro" id="IPR001126">
    <property type="entry name" value="UmuC"/>
</dbReference>
<dbReference type="PANTHER" id="PTHR11076:SF33">
    <property type="entry name" value="DNA POLYMERASE KAPPA"/>
    <property type="match status" value="1"/>
</dbReference>
<comment type="similarity">
    <text evidence="2 17">Belongs to the DNA polymerase type-Y family.</text>
</comment>